<dbReference type="EMBL" id="NCVQ01000001">
    <property type="protein sequence ID" value="PWZ54261.1"/>
    <property type="molecule type" value="Genomic_DNA"/>
</dbReference>
<reference evidence="1" key="1">
    <citation type="journal article" date="2018" name="Nat. Genet.">
        <title>Extensive intraspecific gene order and gene structural variations between Mo17 and other maize genomes.</title>
        <authorList>
            <person name="Sun S."/>
            <person name="Zhou Y."/>
            <person name="Chen J."/>
            <person name="Shi J."/>
            <person name="Zhao H."/>
            <person name="Zhao H."/>
            <person name="Song W."/>
            <person name="Zhang M."/>
            <person name="Cui Y."/>
            <person name="Dong X."/>
            <person name="Liu H."/>
            <person name="Ma X."/>
            <person name="Jiao Y."/>
            <person name="Wang B."/>
            <person name="Wei X."/>
            <person name="Stein J.C."/>
            <person name="Glaubitz J.C."/>
            <person name="Lu F."/>
            <person name="Yu G."/>
            <person name="Liang C."/>
            <person name="Fengler K."/>
            <person name="Li B."/>
            <person name="Rafalski A."/>
            <person name="Schnable P.S."/>
            <person name="Ware D.H."/>
            <person name="Buckler E.S."/>
            <person name="Lai J."/>
        </authorList>
    </citation>
    <scope>NUCLEOTIDE SEQUENCE [LARGE SCALE GENOMIC DNA]</scope>
    <source>
        <tissue evidence="1">Seedling</tissue>
    </source>
</reference>
<accession>A0A317Y8Y5</accession>
<gene>
    <name evidence="1" type="ORF">Zm00014a_011425</name>
</gene>
<dbReference type="AlphaFoldDB" id="A0A317Y8Y5"/>
<protein>
    <submittedName>
        <fullName evidence="1">Uncharacterized protein</fullName>
    </submittedName>
</protein>
<evidence type="ECO:0000313" key="1">
    <source>
        <dbReference type="EMBL" id="PWZ54261.1"/>
    </source>
</evidence>
<sequence>MLGRSFCIAFHHYKRNLSYNISCSY</sequence>
<dbReference type="Proteomes" id="UP000251960">
    <property type="component" value="Chromosome 1"/>
</dbReference>
<name>A0A317Y8Y5_MAIZE</name>
<comment type="caution">
    <text evidence="1">The sequence shown here is derived from an EMBL/GenBank/DDBJ whole genome shotgun (WGS) entry which is preliminary data.</text>
</comment>
<organism evidence="1">
    <name type="scientific">Zea mays</name>
    <name type="common">Maize</name>
    <dbReference type="NCBI Taxonomy" id="4577"/>
    <lineage>
        <taxon>Eukaryota</taxon>
        <taxon>Viridiplantae</taxon>
        <taxon>Streptophyta</taxon>
        <taxon>Embryophyta</taxon>
        <taxon>Tracheophyta</taxon>
        <taxon>Spermatophyta</taxon>
        <taxon>Magnoliopsida</taxon>
        <taxon>Liliopsida</taxon>
        <taxon>Poales</taxon>
        <taxon>Poaceae</taxon>
        <taxon>PACMAD clade</taxon>
        <taxon>Panicoideae</taxon>
        <taxon>Andropogonodae</taxon>
        <taxon>Andropogoneae</taxon>
        <taxon>Tripsacinae</taxon>
        <taxon>Zea</taxon>
    </lineage>
</organism>
<proteinExistence type="predicted"/>